<feature type="domain" description="DhaL" evidence="1">
    <location>
        <begin position="8"/>
        <end position="200"/>
    </location>
</feature>
<dbReference type="SMART" id="SM01121">
    <property type="entry name" value="Dak1_2"/>
    <property type="match status" value="1"/>
</dbReference>
<dbReference type="Gene3D" id="1.25.40.340">
    <property type="match status" value="1"/>
</dbReference>
<keyword evidence="3" id="KW-1185">Reference proteome</keyword>
<dbReference type="InterPro" id="IPR036117">
    <property type="entry name" value="DhaL_dom_sf"/>
</dbReference>
<dbReference type="GO" id="GO:0006071">
    <property type="term" value="P:glycerol metabolic process"/>
    <property type="evidence" value="ECO:0007669"/>
    <property type="project" value="InterPro"/>
</dbReference>
<evidence type="ECO:0000313" key="2">
    <source>
        <dbReference type="EMBL" id="TCG12055.1"/>
    </source>
</evidence>
<dbReference type="AlphaFoldDB" id="A0A4R0XVZ4"/>
<comment type="caution">
    <text evidence="2">The sequence shown here is derived from an EMBL/GenBank/DDBJ whole genome shotgun (WGS) entry which is preliminary data.</text>
</comment>
<protein>
    <submittedName>
        <fullName evidence="2">Dihydroxyacetone kinase</fullName>
    </submittedName>
</protein>
<dbReference type="GO" id="GO:0004371">
    <property type="term" value="F:glycerone kinase activity"/>
    <property type="evidence" value="ECO:0007669"/>
    <property type="project" value="InterPro"/>
</dbReference>
<name>A0A4R0XVZ4_9MOLU</name>
<dbReference type="InterPro" id="IPR019986">
    <property type="entry name" value="YloV-like"/>
</dbReference>
<dbReference type="Pfam" id="PF02734">
    <property type="entry name" value="Dak2"/>
    <property type="match status" value="1"/>
</dbReference>
<sequence length="541" mass="58634">MMKQINGKLLKEALVSGVNGVRNDANRIDALNVFPVPDGDTGSNMSATAKYASEEIQKIDSDSISEISAKFARGMLLGARGNSGVILSQIFKGFSVGLKDKKEANGFDIVKAFTQAKIYAYKSVMKPVEGTILTVIRETADALEKVVTPSMSITEIFSLATKEARKSVDNTPNLLPVLKEVGVVDSGGEGLFQFLQGMSKHLEGEATPFIESTGEAILLSEETFDGEFGYCTEFIVNLKNQKTFKKEKFEQGLNKLGTSAVVVVDEEILKVHIHALKPGTVLNFAHKFGEFFKIKIDNMTEQATENKAASQKQSSPAASKSKTMNIGIVSCNVGQGIINDMKEYGANFIIEGGQTMNPSASDIIKAINDVESDKVIILPNNSNIILAAQQAAQTITDKQVVIVHTKTQMQGISAILNFDREGTLSDNKDEMQEAILATKTVQVTKASRTTRIEGVKVTEGEYLSIADKKILGTNPSSVQAAITAIKTVINDETEIITIYYGDDSTKSDASEISSYLENNYDVEIEVKAGDQPVYNFLIAAE</sequence>
<keyword evidence="2" id="KW-0808">Transferase</keyword>
<dbReference type="InterPro" id="IPR048394">
    <property type="entry name" value="FakA-like_M"/>
</dbReference>
<dbReference type="PANTHER" id="PTHR33434">
    <property type="entry name" value="DEGV DOMAIN-CONTAINING PROTEIN DR_1986-RELATED"/>
    <property type="match status" value="1"/>
</dbReference>
<dbReference type="SMART" id="SM01120">
    <property type="entry name" value="Dak2"/>
    <property type="match status" value="1"/>
</dbReference>
<dbReference type="PANTHER" id="PTHR33434:SF4">
    <property type="entry name" value="PHOSPHATASE PROTEIN"/>
    <property type="match status" value="1"/>
</dbReference>
<dbReference type="EMBL" id="PSZO01000001">
    <property type="protein sequence ID" value="TCG12055.1"/>
    <property type="molecule type" value="Genomic_DNA"/>
</dbReference>
<reference evidence="2 3" key="1">
    <citation type="submission" date="2018-02" db="EMBL/GenBank/DDBJ databases">
        <title>Mycoplasma marinum and Mycoplasma todarodis sp. nov., moderately halophilic and psychrotolerant mycoplasmas isolated from cephalopods.</title>
        <authorList>
            <person name="Viver T."/>
        </authorList>
    </citation>
    <scope>NUCLEOTIDE SEQUENCE [LARGE SCALE GENOMIC DNA]</scope>
    <source>
        <strain evidence="2 3">PE</strain>
    </source>
</reference>
<evidence type="ECO:0000313" key="3">
    <source>
        <dbReference type="Proteomes" id="UP000294192"/>
    </source>
</evidence>
<dbReference type="Pfam" id="PF13684">
    <property type="entry name" value="FakA-like_C"/>
    <property type="match status" value="1"/>
</dbReference>
<dbReference type="Pfam" id="PF21645">
    <property type="entry name" value="FakA-like_M"/>
    <property type="match status" value="1"/>
</dbReference>
<accession>A0A4R0XVZ4</accession>
<keyword evidence="2" id="KW-0418">Kinase</keyword>
<dbReference type="NCBIfam" id="TIGR03599">
    <property type="entry name" value="YloV"/>
    <property type="match status" value="1"/>
</dbReference>
<gene>
    <name evidence="2" type="ORF">C4B24_00420</name>
</gene>
<organism evidence="2 3">
    <name type="scientific">Mycoplasma marinum</name>
    <dbReference type="NCBI Taxonomy" id="1937190"/>
    <lineage>
        <taxon>Bacteria</taxon>
        <taxon>Bacillati</taxon>
        <taxon>Mycoplasmatota</taxon>
        <taxon>Mollicutes</taxon>
        <taxon>Mycoplasmataceae</taxon>
        <taxon>Mycoplasma</taxon>
    </lineage>
</organism>
<dbReference type="InterPro" id="IPR050270">
    <property type="entry name" value="DegV_domain_contain"/>
</dbReference>
<proteinExistence type="predicted"/>
<dbReference type="Proteomes" id="UP000294192">
    <property type="component" value="Unassembled WGS sequence"/>
</dbReference>
<dbReference type="SUPFAM" id="SSF101473">
    <property type="entry name" value="DhaL-like"/>
    <property type="match status" value="1"/>
</dbReference>
<dbReference type="InterPro" id="IPR033470">
    <property type="entry name" value="FakA-like_C"/>
</dbReference>
<dbReference type="OrthoDB" id="9760324at2"/>
<dbReference type="InterPro" id="IPR004007">
    <property type="entry name" value="DhaL_dom"/>
</dbReference>
<dbReference type="PROSITE" id="PS51480">
    <property type="entry name" value="DHAL"/>
    <property type="match status" value="1"/>
</dbReference>
<evidence type="ECO:0000259" key="1">
    <source>
        <dbReference type="PROSITE" id="PS51480"/>
    </source>
</evidence>